<dbReference type="InParanoid" id="A0A7M6URJ8"/>
<evidence type="ECO:0000256" key="6">
    <source>
        <dbReference type="SAM" id="SignalP"/>
    </source>
</evidence>
<evidence type="ECO:0000256" key="4">
    <source>
        <dbReference type="ARBA" id="ARBA00022729"/>
    </source>
</evidence>
<protein>
    <recommendedName>
        <fullName evidence="9">Bee-milk protein</fullName>
    </recommendedName>
</protein>
<keyword evidence="4 6" id="KW-0732">Signal</keyword>
<evidence type="ECO:0000313" key="7">
    <source>
        <dbReference type="EnsemblMetazoa" id="NP_001154980"/>
    </source>
</evidence>
<comment type="subcellular location">
    <subcellularLocation>
        <location evidence="1">Secreted</location>
    </subcellularLocation>
</comment>
<evidence type="ECO:0008006" key="9">
    <source>
        <dbReference type="Google" id="ProtNLM"/>
    </source>
</evidence>
<feature type="chain" id="PRO_5029515803" description="Bee-milk protein" evidence="6">
    <location>
        <begin position="17"/>
        <end position="412"/>
    </location>
</feature>
<accession>A0A7M6URJ8</accession>
<proteinExistence type="inferred from homology"/>
<evidence type="ECO:0000256" key="5">
    <source>
        <dbReference type="ARBA" id="ARBA00023180"/>
    </source>
</evidence>
<dbReference type="InterPro" id="IPR011042">
    <property type="entry name" value="6-blade_b-propeller_TolB-like"/>
</dbReference>
<dbReference type="PANTHER" id="PTHR10009">
    <property type="entry name" value="PROTEIN YELLOW-RELATED"/>
    <property type="match status" value="1"/>
</dbReference>
<dbReference type="Proteomes" id="UP000002358">
    <property type="component" value="Chromosome 3"/>
</dbReference>
<dbReference type="Pfam" id="PF03022">
    <property type="entry name" value="MRJP"/>
    <property type="match status" value="1"/>
</dbReference>
<dbReference type="Gene3D" id="2.120.10.30">
    <property type="entry name" value="TolB, C-terminal domain"/>
    <property type="match status" value="1"/>
</dbReference>
<feature type="signal peptide" evidence="6">
    <location>
        <begin position="1"/>
        <end position="16"/>
    </location>
</feature>
<dbReference type="KEGG" id="nvi:100119591"/>
<name>A0A7M6URJ8_NASVI</name>
<keyword evidence="3" id="KW-0964">Secreted</keyword>
<evidence type="ECO:0000256" key="3">
    <source>
        <dbReference type="ARBA" id="ARBA00022525"/>
    </source>
</evidence>
<comment type="similarity">
    <text evidence="2">Belongs to the major royal jelly protein family.</text>
</comment>
<reference evidence="7" key="1">
    <citation type="submission" date="2021-01" db="UniProtKB">
        <authorList>
            <consortium name="EnsemblMetazoa"/>
        </authorList>
    </citation>
    <scope>IDENTIFICATION</scope>
</reference>
<gene>
    <name evidence="7" type="primary">100119591</name>
</gene>
<evidence type="ECO:0000313" key="8">
    <source>
        <dbReference type="Proteomes" id="UP000002358"/>
    </source>
</evidence>
<dbReference type="OMA" id="CENPDND"/>
<dbReference type="OrthoDB" id="8184345at2759"/>
<keyword evidence="8" id="KW-1185">Reference proteome</keyword>
<sequence>MQIVLWCFALVSATYAYYRTGSFSNDHHSSPLVTLYEWKYFDYVWDSPEQRQAYINSRRYNASNMIPIDVDRSNDGRTFVTVIRDAGVPASVHTVSDMEGPSGPLLRPYPDWSWYENTGNCNGITSVYRVAIDKCNRMWVLDTGIVGSDRICPAQLLVFNLYNDRLLFRGKIPDNVAQNKNGKGLLVTPIVETYGSRCEDTTVYMADVEGHGLVIYDGIRTFRLEADVFDPEENNSNFDIAGESFFLDDGVLGMALSPNQYPGESRYLYFRPLASRSLYAANTRDLRHTLDGSRINYYRGNDVLPSQASAQAFSADGTLFYGLTSEIAIGCWNMNKPLKSEYFKIAVQDRQRLQFTSGMKVISNYRNEYLLMMTNRLQKVYAGTLSLDEVNFRVLEASVRELLIHNPVCDQY</sequence>
<dbReference type="InterPro" id="IPR017996">
    <property type="entry name" value="MRJP/yellow-related"/>
</dbReference>
<organism evidence="7 8">
    <name type="scientific">Nasonia vitripennis</name>
    <name type="common">Parasitic wasp</name>
    <dbReference type="NCBI Taxonomy" id="7425"/>
    <lineage>
        <taxon>Eukaryota</taxon>
        <taxon>Metazoa</taxon>
        <taxon>Ecdysozoa</taxon>
        <taxon>Arthropoda</taxon>
        <taxon>Hexapoda</taxon>
        <taxon>Insecta</taxon>
        <taxon>Pterygota</taxon>
        <taxon>Neoptera</taxon>
        <taxon>Endopterygota</taxon>
        <taxon>Hymenoptera</taxon>
        <taxon>Apocrita</taxon>
        <taxon>Proctotrupomorpha</taxon>
        <taxon>Chalcidoidea</taxon>
        <taxon>Pteromalidae</taxon>
        <taxon>Pteromalinae</taxon>
        <taxon>Nasonia</taxon>
    </lineage>
</organism>
<dbReference type="AlphaFoldDB" id="A0A7M6URJ8"/>
<dbReference type="PANTHER" id="PTHR10009:SF7">
    <property type="entry name" value="GH10609P-RELATED"/>
    <property type="match status" value="1"/>
</dbReference>
<evidence type="ECO:0000256" key="1">
    <source>
        <dbReference type="ARBA" id="ARBA00004613"/>
    </source>
</evidence>
<dbReference type="EnsemblMetazoa" id="NM_001161508">
    <property type="protein sequence ID" value="NP_001154980"/>
    <property type="gene ID" value="GeneID_100119591"/>
</dbReference>
<dbReference type="PRINTS" id="PR01366">
    <property type="entry name" value="ROYALJELLY"/>
</dbReference>
<evidence type="ECO:0000256" key="2">
    <source>
        <dbReference type="ARBA" id="ARBA00009127"/>
    </source>
</evidence>
<dbReference type="SMR" id="A0A7M6URJ8"/>
<keyword evidence="5" id="KW-0325">Glycoprotein</keyword>
<dbReference type="GO" id="GO:0005576">
    <property type="term" value="C:extracellular region"/>
    <property type="evidence" value="ECO:0007669"/>
    <property type="project" value="UniProtKB-SubCell"/>
</dbReference>